<proteinExistence type="predicted"/>
<name>A0ABV7BKR9_9GAMM</name>
<sequence length="350" mass="36864">MSRQKIKLLALSGFLICIQTAQANGLSQLSDEELSNIEGQALFNLNKTDNSSQGLSFYRLGMEAEIALNANIKKLQLGCGGSKGAGCDIDIDNVALTGITTSNAQGAGATTDFILNNPFVEFAISNSNQASTRSIEGFRLGALSALGMMSLGSNENTSTLTDDTGINSLSGDIGVRVTNANINGINITLIGTANARVNDYSGTIIADRSTSFSLTGLKATARLMLGGFIPVPIDLQLTANMNNIPFNTAHRLQVSDVNGNPTSGAYLSLQKKDINWQNIATGQWNNIAAKKGWWLSVPDTQFANLTMDGSGVRLSALDAIGGILGATVDIPAMDLGQRPVNNCYGTLKFC</sequence>
<evidence type="ECO:0008006" key="4">
    <source>
        <dbReference type="Google" id="ProtNLM"/>
    </source>
</evidence>
<feature type="signal peptide" evidence="1">
    <location>
        <begin position="1"/>
        <end position="23"/>
    </location>
</feature>
<dbReference type="EMBL" id="JBHRSF010000157">
    <property type="protein sequence ID" value="MFC2997848.1"/>
    <property type="molecule type" value="Genomic_DNA"/>
</dbReference>
<dbReference type="RefSeq" id="WP_228198996.1">
    <property type="nucleotide sequence ID" value="NZ_JBHRSF010000157.1"/>
</dbReference>
<keyword evidence="1" id="KW-0732">Signal</keyword>
<organism evidence="2 3">
    <name type="scientific">Acinetobacter sichuanensis</name>
    <dbReference type="NCBI Taxonomy" id="2136183"/>
    <lineage>
        <taxon>Bacteria</taxon>
        <taxon>Pseudomonadati</taxon>
        <taxon>Pseudomonadota</taxon>
        <taxon>Gammaproteobacteria</taxon>
        <taxon>Moraxellales</taxon>
        <taxon>Moraxellaceae</taxon>
        <taxon>Acinetobacter</taxon>
    </lineage>
</organism>
<evidence type="ECO:0000313" key="3">
    <source>
        <dbReference type="Proteomes" id="UP001595455"/>
    </source>
</evidence>
<dbReference type="Proteomes" id="UP001595455">
    <property type="component" value="Unassembled WGS sequence"/>
</dbReference>
<keyword evidence="3" id="KW-1185">Reference proteome</keyword>
<evidence type="ECO:0000313" key="2">
    <source>
        <dbReference type="EMBL" id="MFC2997848.1"/>
    </source>
</evidence>
<reference evidence="3" key="1">
    <citation type="journal article" date="2019" name="Int. J. Syst. Evol. Microbiol.">
        <title>The Global Catalogue of Microorganisms (GCM) 10K type strain sequencing project: providing services to taxonomists for standard genome sequencing and annotation.</title>
        <authorList>
            <consortium name="The Broad Institute Genomics Platform"/>
            <consortium name="The Broad Institute Genome Sequencing Center for Infectious Disease"/>
            <person name="Wu L."/>
            <person name="Ma J."/>
        </authorList>
    </citation>
    <scope>NUCLEOTIDE SEQUENCE [LARGE SCALE GENOMIC DNA]</scope>
    <source>
        <strain evidence="3">KCTC 62575</strain>
    </source>
</reference>
<evidence type="ECO:0000256" key="1">
    <source>
        <dbReference type="SAM" id="SignalP"/>
    </source>
</evidence>
<comment type="caution">
    <text evidence="2">The sequence shown here is derived from an EMBL/GenBank/DDBJ whole genome shotgun (WGS) entry which is preliminary data.</text>
</comment>
<feature type="chain" id="PRO_5045533946" description="FilA" evidence="1">
    <location>
        <begin position="24"/>
        <end position="350"/>
    </location>
</feature>
<gene>
    <name evidence="2" type="ORF">ACFODO_21860</name>
</gene>
<protein>
    <recommendedName>
        <fullName evidence="4">FilA</fullName>
    </recommendedName>
</protein>
<accession>A0ABV7BKR9</accession>